<comment type="subcellular location">
    <subcellularLocation>
        <location evidence="9">Cell membrane</location>
        <topology evidence="9">Multi-pass membrane protein</topology>
    </subcellularLocation>
    <subcellularLocation>
        <location evidence="1">Membrane</location>
        <topology evidence="1">Multi-pass membrane protein</topology>
    </subcellularLocation>
</comment>
<keyword evidence="6 9" id="KW-0406">Ion transport</keyword>
<keyword evidence="7 9" id="KW-0472">Membrane</keyword>
<proteinExistence type="inferred from homology"/>
<dbReference type="RefSeq" id="WP_110610260.1">
    <property type="nucleotide sequence ID" value="NZ_PDOD01000003.1"/>
</dbReference>
<comment type="subunit">
    <text evidence="9">Homopentamer.</text>
</comment>
<dbReference type="Pfam" id="PF01741">
    <property type="entry name" value="MscL"/>
    <property type="match status" value="1"/>
</dbReference>
<evidence type="ECO:0000313" key="10">
    <source>
        <dbReference type="EMBL" id="PYZ92712.1"/>
    </source>
</evidence>
<keyword evidence="2 9" id="KW-0813">Transport</keyword>
<evidence type="ECO:0000256" key="3">
    <source>
        <dbReference type="ARBA" id="ARBA00022475"/>
    </source>
</evidence>
<keyword evidence="4 9" id="KW-0812">Transmembrane</keyword>
<dbReference type="InterPro" id="IPR037673">
    <property type="entry name" value="MSC/AndL"/>
</dbReference>
<dbReference type="EMBL" id="PDOD01000003">
    <property type="protein sequence ID" value="PYZ92712.1"/>
    <property type="molecule type" value="Genomic_DNA"/>
</dbReference>
<comment type="similarity">
    <text evidence="9">Belongs to the MscL family.</text>
</comment>
<dbReference type="HAMAP" id="MF_00115">
    <property type="entry name" value="MscL"/>
    <property type="match status" value="1"/>
</dbReference>
<dbReference type="GO" id="GO:0008381">
    <property type="term" value="F:mechanosensitive monoatomic ion channel activity"/>
    <property type="evidence" value="ECO:0007669"/>
    <property type="project" value="UniProtKB-UniRule"/>
</dbReference>
<feature type="transmembrane region" description="Helical" evidence="9">
    <location>
        <begin position="89"/>
        <end position="107"/>
    </location>
</feature>
<comment type="caution">
    <text evidence="10">The sequence shown here is derived from an EMBL/GenBank/DDBJ whole genome shotgun (WGS) entry which is preliminary data.</text>
</comment>
<keyword evidence="11" id="KW-1185">Reference proteome</keyword>
<dbReference type="NCBIfam" id="TIGR00220">
    <property type="entry name" value="mscL"/>
    <property type="match status" value="1"/>
</dbReference>
<dbReference type="InterPro" id="IPR001185">
    <property type="entry name" value="MS_channel"/>
</dbReference>
<comment type="function">
    <text evidence="9">Channel that opens in response to stretch forces in the membrane lipid bilayer. May participate in the regulation of osmotic pressure changes within the cell.</text>
</comment>
<name>A0A323TBA5_9BACI</name>
<accession>A0A323TBA5</accession>
<feature type="transmembrane region" description="Helical" evidence="9">
    <location>
        <begin position="12"/>
        <end position="37"/>
    </location>
</feature>
<dbReference type="GO" id="GO:0005886">
    <property type="term" value="C:plasma membrane"/>
    <property type="evidence" value="ECO:0007669"/>
    <property type="project" value="UniProtKB-SubCell"/>
</dbReference>
<evidence type="ECO:0000256" key="5">
    <source>
        <dbReference type="ARBA" id="ARBA00022989"/>
    </source>
</evidence>
<dbReference type="InterPro" id="IPR036019">
    <property type="entry name" value="MscL_channel"/>
</dbReference>
<protein>
    <recommendedName>
        <fullName evidence="9">Large-conductance mechanosensitive channel</fullName>
    </recommendedName>
</protein>
<evidence type="ECO:0000256" key="8">
    <source>
        <dbReference type="ARBA" id="ARBA00023303"/>
    </source>
</evidence>
<dbReference type="SUPFAM" id="SSF81330">
    <property type="entry name" value="Gated mechanosensitive channel"/>
    <property type="match status" value="1"/>
</dbReference>
<sequence>MSFFQGFKEFAIRGTVVDLGIGLIIGAAFGSIVTSFVSDVLMPPLGLLLGHVDFANLYINLSGGHYQTLAEAEAAGALTINYGSFIETIIHFVIIAFASYLVIIQMVKLRKASIESTKIKTCPFCFSDIPSRAKRCPKCTSSIENMKTSDEQTVVRIRASK</sequence>
<evidence type="ECO:0000256" key="7">
    <source>
        <dbReference type="ARBA" id="ARBA00023136"/>
    </source>
</evidence>
<keyword evidence="5 9" id="KW-1133">Transmembrane helix</keyword>
<evidence type="ECO:0000256" key="9">
    <source>
        <dbReference type="HAMAP-Rule" id="MF_00115"/>
    </source>
</evidence>
<dbReference type="Gene3D" id="1.10.1200.120">
    <property type="entry name" value="Large-conductance mechanosensitive channel, MscL, domain 1"/>
    <property type="match status" value="1"/>
</dbReference>
<dbReference type="Proteomes" id="UP000248214">
    <property type="component" value="Unassembled WGS sequence"/>
</dbReference>
<reference evidence="10 11" key="1">
    <citation type="submission" date="2017-10" db="EMBL/GenBank/DDBJ databases">
        <title>Bacillus sp. nov., a halophilic bacterium isolated from a Keqin Lake.</title>
        <authorList>
            <person name="Wang H."/>
        </authorList>
    </citation>
    <scope>NUCLEOTIDE SEQUENCE [LARGE SCALE GENOMIC DNA]</scope>
    <source>
        <strain evidence="10 11">KQ-12</strain>
    </source>
</reference>
<dbReference type="AlphaFoldDB" id="A0A323TBA5"/>
<evidence type="ECO:0000256" key="2">
    <source>
        <dbReference type="ARBA" id="ARBA00022448"/>
    </source>
</evidence>
<dbReference type="OrthoDB" id="9810350at2"/>
<evidence type="ECO:0000256" key="1">
    <source>
        <dbReference type="ARBA" id="ARBA00004141"/>
    </source>
</evidence>
<organism evidence="10 11">
    <name type="scientific">Salipaludibacillus keqinensis</name>
    <dbReference type="NCBI Taxonomy" id="2045207"/>
    <lineage>
        <taxon>Bacteria</taxon>
        <taxon>Bacillati</taxon>
        <taxon>Bacillota</taxon>
        <taxon>Bacilli</taxon>
        <taxon>Bacillales</taxon>
        <taxon>Bacillaceae</taxon>
    </lineage>
</organism>
<evidence type="ECO:0000256" key="4">
    <source>
        <dbReference type="ARBA" id="ARBA00022692"/>
    </source>
</evidence>
<evidence type="ECO:0000256" key="6">
    <source>
        <dbReference type="ARBA" id="ARBA00023065"/>
    </source>
</evidence>
<dbReference type="PANTHER" id="PTHR30266:SF2">
    <property type="entry name" value="LARGE-CONDUCTANCE MECHANOSENSITIVE CHANNEL"/>
    <property type="match status" value="1"/>
</dbReference>
<gene>
    <name evidence="9 10" type="primary">mscL</name>
    <name evidence="10" type="ORF">CR194_13730</name>
</gene>
<dbReference type="PANTHER" id="PTHR30266">
    <property type="entry name" value="MECHANOSENSITIVE CHANNEL MSCL"/>
    <property type="match status" value="1"/>
</dbReference>
<evidence type="ECO:0000313" key="11">
    <source>
        <dbReference type="Proteomes" id="UP000248214"/>
    </source>
</evidence>
<keyword evidence="3 9" id="KW-1003">Cell membrane</keyword>
<keyword evidence="8 9" id="KW-0407">Ion channel</keyword>